<dbReference type="Gene3D" id="3.40.1620.10">
    <property type="entry name" value="YefM-like domain"/>
    <property type="match status" value="1"/>
</dbReference>
<dbReference type="SUPFAM" id="SSF143120">
    <property type="entry name" value="YefM-like"/>
    <property type="match status" value="1"/>
</dbReference>
<evidence type="ECO:0000313" key="2">
    <source>
        <dbReference type="EMBL" id="KAB2932673.1"/>
    </source>
</evidence>
<proteinExistence type="inferred from homology"/>
<dbReference type="EMBL" id="WBUI01000008">
    <property type="protein sequence ID" value="KAB2932673.1"/>
    <property type="molecule type" value="Genomic_DNA"/>
</dbReference>
<comment type="caution">
    <text evidence="2">The sequence shown here is derived from an EMBL/GenBank/DDBJ whole genome shotgun (WGS) entry which is preliminary data.</text>
</comment>
<evidence type="ECO:0000313" key="3">
    <source>
        <dbReference type="Proteomes" id="UP000460298"/>
    </source>
</evidence>
<sequence>MKTLPVGELKAQFSEVLEEVQKGESFTILHGKDKKPVAMIVPFRTPAKCSPRQIGILEGEVKLKFAPDFKMKDPFGLHASNKE</sequence>
<comment type="similarity">
    <text evidence="1">Belongs to the phD/YefM antitoxin family.</text>
</comment>
<dbReference type="AlphaFoldDB" id="A0A833H1N1"/>
<dbReference type="Proteomes" id="UP000460298">
    <property type="component" value="Unassembled WGS sequence"/>
</dbReference>
<evidence type="ECO:0000256" key="1">
    <source>
        <dbReference type="ARBA" id="ARBA00009981"/>
    </source>
</evidence>
<name>A0A833H1N1_9LEPT</name>
<accession>A0A833H1N1</accession>
<organism evidence="2 3">
    <name type="scientific">Leptonema illini</name>
    <dbReference type="NCBI Taxonomy" id="183"/>
    <lineage>
        <taxon>Bacteria</taxon>
        <taxon>Pseudomonadati</taxon>
        <taxon>Spirochaetota</taxon>
        <taxon>Spirochaetia</taxon>
        <taxon>Leptospirales</taxon>
        <taxon>Leptospiraceae</taxon>
        <taxon>Leptonema</taxon>
    </lineage>
</organism>
<gene>
    <name evidence="2" type="ORF">F9K24_09845</name>
</gene>
<reference evidence="2 3" key="1">
    <citation type="submission" date="2019-10" db="EMBL/GenBank/DDBJ databases">
        <title>Extracellular Electron Transfer in a Candidatus Methanoperedens spp. Enrichment Culture.</title>
        <authorList>
            <person name="Berger S."/>
            <person name="Rangel Shaw D."/>
            <person name="Berben T."/>
            <person name="In 'T Zandt M."/>
            <person name="Frank J."/>
            <person name="Reimann J."/>
            <person name="Jetten M.S.M."/>
            <person name="Welte C.U."/>
        </authorList>
    </citation>
    <scope>NUCLEOTIDE SEQUENCE [LARGE SCALE GENOMIC DNA]</scope>
    <source>
        <strain evidence="2">SB12</strain>
    </source>
</reference>
<dbReference type="InterPro" id="IPR036165">
    <property type="entry name" value="YefM-like_sf"/>
</dbReference>
<protein>
    <submittedName>
        <fullName evidence="2">Prevent-host-death protein</fullName>
    </submittedName>
</protein>